<dbReference type="SUPFAM" id="SSF52540">
    <property type="entry name" value="P-loop containing nucleoside triphosphate hydrolases"/>
    <property type="match status" value="1"/>
</dbReference>
<accession>A0A177XZ59</accession>
<dbReference type="NCBIfam" id="TIGR00678">
    <property type="entry name" value="holB"/>
    <property type="match status" value="1"/>
</dbReference>
<feature type="domain" description="DNA polymerase III delta subunit C-terminal" evidence="8">
    <location>
        <begin position="206"/>
        <end position="314"/>
    </location>
</feature>
<dbReference type="GO" id="GO:0009360">
    <property type="term" value="C:DNA polymerase III complex"/>
    <property type="evidence" value="ECO:0007669"/>
    <property type="project" value="InterPro"/>
</dbReference>
<dbReference type="Pfam" id="PF13177">
    <property type="entry name" value="DNA_pol3_delta2"/>
    <property type="match status" value="1"/>
</dbReference>
<evidence type="ECO:0000313" key="9">
    <source>
        <dbReference type="EMBL" id="OAJ93870.1"/>
    </source>
</evidence>
<dbReference type="InterPro" id="IPR008921">
    <property type="entry name" value="DNA_pol3_clamp-load_cplx_C"/>
</dbReference>
<organism evidence="9 10">
    <name type="scientific">Vibrio bivalvicida</name>
    <dbReference type="NCBI Taxonomy" id="1276888"/>
    <lineage>
        <taxon>Bacteria</taxon>
        <taxon>Pseudomonadati</taxon>
        <taxon>Pseudomonadota</taxon>
        <taxon>Gammaproteobacteria</taxon>
        <taxon>Vibrionales</taxon>
        <taxon>Vibrionaceae</taxon>
        <taxon>Vibrio</taxon>
        <taxon>Vibrio oreintalis group</taxon>
    </lineage>
</organism>
<evidence type="ECO:0000256" key="3">
    <source>
        <dbReference type="ARBA" id="ARBA00022679"/>
    </source>
</evidence>
<dbReference type="SUPFAM" id="SSF48019">
    <property type="entry name" value="post-AAA+ oligomerization domain-like"/>
    <property type="match status" value="1"/>
</dbReference>
<evidence type="ECO:0000256" key="7">
    <source>
        <dbReference type="ARBA" id="ARBA00049244"/>
    </source>
</evidence>
<dbReference type="AlphaFoldDB" id="A0A177XZ59"/>
<comment type="caution">
    <text evidence="9">The sequence shown here is derived from an EMBL/GenBank/DDBJ whole genome shotgun (WGS) entry which is preliminary data.</text>
</comment>
<keyword evidence="5" id="KW-0235">DNA replication</keyword>
<dbReference type="EMBL" id="LLEI02000032">
    <property type="protein sequence ID" value="OAJ93870.1"/>
    <property type="molecule type" value="Genomic_DNA"/>
</dbReference>
<dbReference type="InterPro" id="IPR050238">
    <property type="entry name" value="DNA_Rep/Repair_Clamp_Loader"/>
</dbReference>
<sequence>MSDLYPWLSPLWKEWQSNLQADRFSNAALLIADEGMGAQQLVEHFSRAVICQNYPAEACGFCHGCQLMESDSHPDYHVIKPEKEGKAITVEQVRQCNRIAQESSQLSGLRLFVIEPAEAMNESAANALLKTLEEPSATCMFLLVTHRANSLLPTITSRCQQWHLTVPESSVVTNWLSEQAEKPVPTYAAHINGNAPLATLEFINQDKMSQYASIESEFIAHCHNQADVTKLAKELASEHAEYLNWLWYLLTDTQKVHYGLAMPFFTPGAEKLAQIVEYQRLYIQTQELVKLTQQLRTHTGLNAELLILDWLFKFNGEICL</sequence>
<evidence type="ECO:0000256" key="2">
    <source>
        <dbReference type="ARBA" id="ARBA00014363"/>
    </source>
</evidence>
<dbReference type="EC" id="2.7.7.7" evidence="1"/>
<dbReference type="PANTHER" id="PTHR11669:SF8">
    <property type="entry name" value="DNA POLYMERASE III SUBUNIT DELTA"/>
    <property type="match status" value="1"/>
</dbReference>
<dbReference type="InterPro" id="IPR004622">
    <property type="entry name" value="DNA_pol_HolB"/>
</dbReference>
<dbReference type="GO" id="GO:0003677">
    <property type="term" value="F:DNA binding"/>
    <property type="evidence" value="ECO:0007669"/>
    <property type="project" value="InterPro"/>
</dbReference>
<keyword evidence="3" id="KW-0808">Transferase</keyword>
<dbReference type="Gene3D" id="3.40.50.300">
    <property type="entry name" value="P-loop containing nucleotide triphosphate hydrolases"/>
    <property type="match status" value="1"/>
</dbReference>
<dbReference type="InterPro" id="IPR015199">
    <property type="entry name" value="DNA_pol_III_delta_C"/>
</dbReference>
<dbReference type="GO" id="GO:0006261">
    <property type="term" value="P:DNA-templated DNA replication"/>
    <property type="evidence" value="ECO:0007669"/>
    <property type="project" value="TreeGrafter"/>
</dbReference>
<gene>
    <name evidence="9" type="ORF">APB76_11650</name>
</gene>
<comment type="catalytic activity">
    <reaction evidence="7">
        <text>DNA(n) + a 2'-deoxyribonucleoside 5'-triphosphate = DNA(n+1) + diphosphate</text>
        <dbReference type="Rhea" id="RHEA:22508"/>
        <dbReference type="Rhea" id="RHEA-COMP:17339"/>
        <dbReference type="Rhea" id="RHEA-COMP:17340"/>
        <dbReference type="ChEBI" id="CHEBI:33019"/>
        <dbReference type="ChEBI" id="CHEBI:61560"/>
        <dbReference type="ChEBI" id="CHEBI:173112"/>
        <dbReference type="EC" id="2.7.7.7"/>
    </reaction>
</comment>
<dbReference type="Gene3D" id="1.20.272.10">
    <property type="match status" value="1"/>
</dbReference>
<dbReference type="RefSeq" id="WP_054961599.1">
    <property type="nucleotide sequence ID" value="NZ_LLEI02000032.1"/>
</dbReference>
<proteinExistence type="predicted"/>
<reference evidence="9 10" key="1">
    <citation type="journal article" date="2016" name="Syst. Appl. Microbiol.">
        <title>Vibrio bivalvicida sp. nov., a novel larval pathogen for bivalve molluscs reared in a hatchery.</title>
        <authorList>
            <person name="Dubert J."/>
            <person name="Romalde J.L."/>
            <person name="Prado S."/>
            <person name="Barja J.L."/>
        </authorList>
    </citation>
    <scope>NUCLEOTIDE SEQUENCE [LARGE SCALE GENOMIC DNA]</scope>
    <source>
        <strain evidence="9 10">605</strain>
    </source>
</reference>
<dbReference type="InterPro" id="IPR027417">
    <property type="entry name" value="P-loop_NTPase"/>
</dbReference>
<protein>
    <recommendedName>
        <fullName evidence="2">DNA polymerase III subunit delta'</fullName>
        <ecNumber evidence="1">2.7.7.7</ecNumber>
    </recommendedName>
</protein>
<evidence type="ECO:0000313" key="10">
    <source>
        <dbReference type="Proteomes" id="UP000078406"/>
    </source>
</evidence>
<evidence type="ECO:0000256" key="1">
    <source>
        <dbReference type="ARBA" id="ARBA00012417"/>
    </source>
</evidence>
<evidence type="ECO:0000256" key="4">
    <source>
        <dbReference type="ARBA" id="ARBA00022695"/>
    </source>
</evidence>
<dbReference type="GO" id="GO:0003887">
    <property type="term" value="F:DNA-directed DNA polymerase activity"/>
    <property type="evidence" value="ECO:0007669"/>
    <property type="project" value="UniProtKB-KW"/>
</dbReference>
<keyword evidence="4" id="KW-0548">Nucleotidyltransferase</keyword>
<name>A0A177XZ59_9VIBR</name>
<dbReference type="Proteomes" id="UP000078406">
    <property type="component" value="Unassembled WGS sequence"/>
</dbReference>
<keyword evidence="6" id="KW-0239">DNA-directed DNA polymerase</keyword>
<dbReference type="GO" id="GO:0008408">
    <property type="term" value="F:3'-5' exonuclease activity"/>
    <property type="evidence" value="ECO:0007669"/>
    <property type="project" value="InterPro"/>
</dbReference>
<dbReference type="Pfam" id="PF09115">
    <property type="entry name" value="DNApol3-delta_C"/>
    <property type="match status" value="1"/>
</dbReference>
<evidence type="ECO:0000256" key="6">
    <source>
        <dbReference type="ARBA" id="ARBA00022932"/>
    </source>
</evidence>
<evidence type="ECO:0000256" key="5">
    <source>
        <dbReference type="ARBA" id="ARBA00022705"/>
    </source>
</evidence>
<dbReference type="PANTHER" id="PTHR11669">
    <property type="entry name" value="REPLICATION FACTOR C / DNA POLYMERASE III GAMMA-TAU SUBUNIT"/>
    <property type="match status" value="1"/>
</dbReference>
<evidence type="ECO:0000259" key="8">
    <source>
        <dbReference type="Pfam" id="PF09115"/>
    </source>
</evidence>